<name>A0A7S3LTK3_9STRA</name>
<gene>
    <name evidence="1" type="ORF">ASTO00021_LOCUS8305</name>
</gene>
<evidence type="ECO:0000313" key="1">
    <source>
        <dbReference type="EMBL" id="CAE0438053.1"/>
    </source>
</evidence>
<dbReference type="AlphaFoldDB" id="A0A7S3LTK3"/>
<organism evidence="1">
    <name type="scientific">Aplanochytrium stocchinoi</name>
    <dbReference type="NCBI Taxonomy" id="215587"/>
    <lineage>
        <taxon>Eukaryota</taxon>
        <taxon>Sar</taxon>
        <taxon>Stramenopiles</taxon>
        <taxon>Bigyra</taxon>
        <taxon>Labyrinthulomycetes</taxon>
        <taxon>Thraustochytrida</taxon>
        <taxon>Thraustochytriidae</taxon>
        <taxon>Aplanochytrium</taxon>
    </lineage>
</organism>
<dbReference type="EMBL" id="HBIN01011075">
    <property type="protein sequence ID" value="CAE0438053.1"/>
    <property type="molecule type" value="Transcribed_RNA"/>
</dbReference>
<protein>
    <submittedName>
        <fullName evidence="1">Uncharacterized protein</fullName>
    </submittedName>
</protein>
<dbReference type="InterPro" id="IPR046733">
    <property type="entry name" value="DUF6625"/>
</dbReference>
<accession>A0A7S3LTK3</accession>
<dbReference type="Pfam" id="PF20330">
    <property type="entry name" value="DUF6625"/>
    <property type="match status" value="1"/>
</dbReference>
<proteinExistence type="predicted"/>
<sequence length="450" mass="51585">MRGKGYLNRNFGGCVSVFLFLCACFYFSESLLIQNLSTRANAMKENLNLQIEISTKNEKKKSIPTSYIQTETDADIEELQFTKGEGGTERLNVEYKSYGETAVTQKQILQNQISNSEDKQRIAVFFVYTGIPKPIPFQVLESYARNKDLLDLYLVLDWNKGNQKLQNVITENNFNNIILMEERDLSSWIKSRLEALVSDLSFNETGDTNFGWNLCDVRPLFGSIFSNITEKYSNWAWTDTHTYLGDLSSFLTKQVLSEYDIVSFLEPQPGNQLFTSGTFSVFRSKTSKPLWMYQPHAELLQVLIDPKNNQNDEYRFSNAVLRAKGVTMLVQVVNVRSWRDAKYLTFTDGSVKLFTWKRNNHITGSNSNPLPVEVQGRWDKNSSKMIVPVQGFTAFSKDVNANWYLREMKGDPQEVAVAHCRRMPEYCQGVASLNENSTVNLKLCTDMTKH</sequence>
<dbReference type="PROSITE" id="PS51257">
    <property type="entry name" value="PROKAR_LIPOPROTEIN"/>
    <property type="match status" value="1"/>
</dbReference>
<reference evidence="1" key="1">
    <citation type="submission" date="2021-01" db="EMBL/GenBank/DDBJ databases">
        <authorList>
            <person name="Corre E."/>
            <person name="Pelletier E."/>
            <person name="Niang G."/>
            <person name="Scheremetjew M."/>
            <person name="Finn R."/>
            <person name="Kale V."/>
            <person name="Holt S."/>
            <person name="Cochrane G."/>
            <person name="Meng A."/>
            <person name="Brown T."/>
            <person name="Cohen L."/>
        </authorList>
    </citation>
    <scope>NUCLEOTIDE SEQUENCE</scope>
    <source>
        <strain evidence="1">GSBS06</strain>
    </source>
</reference>